<name>A0A9J6NVN4_9CLOT</name>
<dbReference type="InterPro" id="IPR013783">
    <property type="entry name" value="Ig-like_fold"/>
</dbReference>
<keyword evidence="1" id="KW-0472">Membrane</keyword>
<sequence>MKMKIRFSLFLGIFIILFGVNTNVFANADFNKLYKDDQAQQYYMNSELIYSGDSFYLLLLGVNDNDIVEVVSTSFDTMYATNPCSAQDLKVDSKYMLPLVYNGGKDKNITVKVLRSNGSTNDYTGYISRAVPSSDEPSNPTPQNSKIRFLVQNTSIPVFVAGMEGTLKLEIKNIGKLSGKNISVDVKMPEGFESSQISTLKNFTSVRSKGVINYESKYFVKPTTKRGVIPVEVIYTYEVNGATTTQKEIINIEVGEGKTPAKIDISDIKISSEDIIAGDSFDLSFKMKNGGSFFCYDLVVFIENDLQGFRVKDGFNEEELLLLMPSEGAKTINFPIITSKSMKEGPYKLTVNFKYKDQYGNENTETKDIVINMKEPEVNDGKLALGNIESSKLMIVEDEEFTIKAQVLNATDKDIENIYVSAIFDEKIFPLTAPRVMIESINKDSEKIIEFTFKTNKEVSGNSNLTIKLEKDGQTVSESIYPIAIEGEEKELVGGSKPIIIIDKYTIKPNKENSDEESNIDIVKAGGQFTMDIDFLNTHKDKNVENIKIMIKAIEKEGQESQDVFAPVDGSTTFYIDSISPRDTKRITTKMITIPDAKSKTYKLSVSIEYEYEEDKKITTTTVNDELGITVRQKSSFMASDLNVPQSVMLGDSIPISLQINNTGKVALSNFIVEIEGDFQTESKKQYIGNISIGDTKWFDVDITPQNEGEQKGAIIFSYEEPTGELVSTRREFKVNVENYEAPAFDEQGENSGTNMASEEILGKKNKNSMYIKIGAAIVVVIIVIIILRKRKKNKKRKEMEALELDELN</sequence>
<evidence type="ECO:0000313" key="3">
    <source>
        <dbReference type="Proteomes" id="UP001056429"/>
    </source>
</evidence>
<dbReference type="RefSeq" id="WP_250857194.1">
    <property type="nucleotide sequence ID" value="NZ_JAGSOJ010000001.1"/>
</dbReference>
<protein>
    <recommendedName>
        <fullName evidence="4">CARDB domain-containing protein</fullName>
    </recommendedName>
</protein>
<reference evidence="2" key="1">
    <citation type="journal article" date="2021" name="mSystems">
        <title>Bacteria and Archaea Synergistically Convert Glycine Betaine to Biogenic Methane in the Formosa Cold Seep of the South China Sea.</title>
        <authorList>
            <person name="Li L."/>
            <person name="Zhang W."/>
            <person name="Zhang S."/>
            <person name="Song L."/>
            <person name="Sun Q."/>
            <person name="Zhang H."/>
            <person name="Xiang H."/>
            <person name="Dong X."/>
        </authorList>
    </citation>
    <scope>NUCLEOTIDE SEQUENCE</scope>
    <source>
        <strain evidence="2">ZWT</strain>
    </source>
</reference>
<proteinExistence type="predicted"/>
<evidence type="ECO:0008006" key="4">
    <source>
        <dbReference type="Google" id="ProtNLM"/>
    </source>
</evidence>
<dbReference type="EMBL" id="JAGSOJ010000001">
    <property type="protein sequence ID" value="MCM1988323.1"/>
    <property type="molecule type" value="Genomic_DNA"/>
</dbReference>
<dbReference type="Gene3D" id="2.60.40.10">
    <property type="entry name" value="Immunoglobulins"/>
    <property type="match status" value="1"/>
</dbReference>
<reference evidence="2" key="2">
    <citation type="submission" date="2021-04" db="EMBL/GenBank/DDBJ databases">
        <authorList>
            <person name="Dong X."/>
        </authorList>
    </citation>
    <scope>NUCLEOTIDE SEQUENCE</scope>
    <source>
        <strain evidence="2">ZWT</strain>
    </source>
</reference>
<dbReference type="AlphaFoldDB" id="A0A9J6NVN4"/>
<keyword evidence="1" id="KW-1133">Transmembrane helix</keyword>
<keyword evidence="1" id="KW-0812">Transmembrane</keyword>
<evidence type="ECO:0000313" key="2">
    <source>
        <dbReference type="EMBL" id="MCM1988323.1"/>
    </source>
</evidence>
<feature type="transmembrane region" description="Helical" evidence="1">
    <location>
        <begin position="770"/>
        <end position="788"/>
    </location>
</feature>
<dbReference type="PANTHER" id="PTHR35902">
    <property type="entry name" value="S-LAYER DOMAIN-LIKE PROTEIN-RELATED"/>
    <property type="match status" value="1"/>
</dbReference>
<evidence type="ECO:0000256" key="1">
    <source>
        <dbReference type="SAM" id="Phobius"/>
    </source>
</evidence>
<comment type="caution">
    <text evidence="2">The sequence shown here is derived from an EMBL/GenBank/DDBJ whole genome shotgun (WGS) entry which is preliminary data.</text>
</comment>
<dbReference type="Proteomes" id="UP001056429">
    <property type="component" value="Unassembled WGS sequence"/>
</dbReference>
<keyword evidence="3" id="KW-1185">Reference proteome</keyword>
<gene>
    <name evidence="2" type="ORF">KDK92_01115</name>
</gene>
<accession>A0A9J6NVN4</accession>
<organism evidence="2 3">
    <name type="scientific">Oceanirhabdus seepicola</name>
    <dbReference type="NCBI Taxonomy" id="2828781"/>
    <lineage>
        <taxon>Bacteria</taxon>
        <taxon>Bacillati</taxon>
        <taxon>Bacillota</taxon>
        <taxon>Clostridia</taxon>
        <taxon>Eubacteriales</taxon>
        <taxon>Clostridiaceae</taxon>
        <taxon>Oceanirhabdus</taxon>
    </lineage>
</organism>